<dbReference type="GO" id="GO:0003887">
    <property type="term" value="F:DNA-directed DNA polymerase activity"/>
    <property type="evidence" value="ECO:0007669"/>
    <property type="project" value="UniProtKB-UniRule"/>
</dbReference>
<dbReference type="GO" id="GO:0006271">
    <property type="term" value="P:DNA strand elongation involved in DNA replication"/>
    <property type="evidence" value="ECO:0007669"/>
    <property type="project" value="TreeGrafter"/>
</dbReference>
<evidence type="ECO:0000256" key="3">
    <source>
        <dbReference type="ARBA" id="ARBA00021035"/>
    </source>
</evidence>
<feature type="domain" description="DNA polymerase III beta sliding clamp central" evidence="12">
    <location>
        <begin position="133"/>
        <end position="253"/>
    </location>
</feature>
<evidence type="ECO:0000256" key="2">
    <source>
        <dbReference type="ARBA" id="ARBA00010752"/>
    </source>
</evidence>
<accession>A0A368DL48</accession>
<comment type="subcellular location">
    <subcellularLocation>
        <location evidence="1 10">Cytoplasm</location>
    </subcellularLocation>
</comment>
<keyword evidence="9" id="KW-0238">DNA-binding</keyword>
<keyword evidence="8 10" id="KW-0239">DNA-directed DNA polymerase</keyword>
<keyword evidence="6 10" id="KW-0548">Nucleotidyltransferase</keyword>
<evidence type="ECO:0000259" key="12">
    <source>
        <dbReference type="Pfam" id="PF02767"/>
    </source>
</evidence>
<dbReference type="NCBIfam" id="TIGR00663">
    <property type="entry name" value="dnan"/>
    <property type="match status" value="1"/>
</dbReference>
<evidence type="ECO:0000313" key="15">
    <source>
        <dbReference type="Proteomes" id="UP000253570"/>
    </source>
</evidence>
<evidence type="ECO:0000256" key="7">
    <source>
        <dbReference type="ARBA" id="ARBA00022705"/>
    </source>
</evidence>
<dbReference type="SMART" id="SM00480">
    <property type="entry name" value="POL3Bc"/>
    <property type="match status" value="1"/>
</dbReference>
<protein>
    <recommendedName>
        <fullName evidence="3 10">Beta sliding clamp</fullName>
    </recommendedName>
</protein>
<keyword evidence="4 10" id="KW-0963">Cytoplasm</keyword>
<dbReference type="PIRSF" id="PIRSF000804">
    <property type="entry name" value="DNA_pol_III_b"/>
    <property type="match status" value="1"/>
</dbReference>
<dbReference type="Gene3D" id="3.10.150.10">
    <property type="entry name" value="DNA Polymerase III, subunit A, domain 2"/>
    <property type="match status" value="1"/>
</dbReference>
<reference evidence="14 15" key="1">
    <citation type="journal article" date="2018" name="Microbiome">
        <title>Fine metagenomic profile of the Mediterranean stratified and mixed water columns revealed by assembly and recruitment.</title>
        <authorList>
            <person name="Haro-Moreno J.M."/>
            <person name="Lopez-Perez M."/>
            <person name="De La Torre J.R."/>
            <person name="Picazo A."/>
            <person name="Camacho A."/>
            <person name="Rodriguez-Valera F."/>
        </authorList>
    </citation>
    <scope>NUCLEOTIDE SEQUENCE [LARGE SCALE GENOMIC DNA]</scope>
    <source>
        <strain evidence="14">MED-G57</strain>
    </source>
</reference>
<feature type="domain" description="DNA polymerase III beta sliding clamp C-terminal" evidence="13">
    <location>
        <begin position="256"/>
        <end position="375"/>
    </location>
</feature>
<evidence type="ECO:0000256" key="9">
    <source>
        <dbReference type="ARBA" id="ARBA00023125"/>
    </source>
</evidence>
<dbReference type="AlphaFoldDB" id="A0A368DL48"/>
<dbReference type="Pfam" id="PF02768">
    <property type="entry name" value="DNA_pol3_beta_3"/>
    <property type="match status" value="1"/>
</dbReference>
<dbReference type="PANTHER" id="PTHR30478:SF0">
    <property type="entry name" value="BETA SLIDING CLAMP"/>
    <property type="match status" value="1"/>
</dbReference>
<evidence type="ECO:0000256" key="8">
    <source>
        <dbReference type="ARBA" id="ARBA00022932"/>
    </source>
</evidence>
<dbReference type="PANTHER" id="PTHR30478">
    <property type="entry name" value="DNA POLYMERASE III SUBUNIT BETA"/>
    <property type="match status" value="1"/>
</dbReference>
<evidence type="ECO:0000256" key="6">
    <source>
        <dbReference type="ARBA" id="ARBA00022695"/>
    </source>
</evidence>
<organism evidence="14 15">
    <name type="scientific">PS1 clade bacterium</name>
    <dbReference type="NCBI Taxonomy" id="2175152"/>
    <lineage>
        <taxon>Bacteria</taxon>
        <taxon>Pseudomonadati</taxon>
        <taxon>Pseudomonadota</taxon>
        <taxon>Alphaproteobacteria</taxon>
        <taxon>PS1 clade</taxon>
    </lineage>
</organism>
<evidence type="ECO:0000256" key="5">
    <source>
        <dbReference type="ARBA" id="ARBA00022679"/>
    </source>
</evidence>
<dbReference type="Proteomes" id="UP000253570">
    <property type="component" value="Unassembled WGS sequence"/>
</dbReference>
<dbReference type="GO" id="GO:0008408">
    <property type="term" value="F:3'-5' exonuclease activity"/>
    <property type="evidence" value="ECO:0007669"/>
    <property type="project" value="InterPro"/>
</dbReference>
<dbReference type="GO" id="GO:0009360">
    <property type="term" value="C:DNA polymerase III complex"/>
    <property type="evidence" value="ECO:0007669"/>
    <property type="project" value="InterPro"/>
</dbReference>
<feature type="domain" description="DNA polymerase III beta sliding clamp N-terminal" evidence="11">
    <location>
        <begin position="1"/>
        <end position="120"/>
    </location>
</feature>
<evidence type="ECO:0000259" key="11">
    <source>
        <dbReference type="Pfam" id="PF00712"/>
    </source>
</evidence>
<dbReference type="InterPro" id="IPR022637">
    <property type="entry name" value="DNA_polIII_beta_cen"/>
</dbReference>
<evidence type="ECO:0000313" key="14">
    <source>
        <dbReference type="EMBL" id="RCL72567.1"/>
    </source>
</evidence>
<dbReference type="CDD" id="cd00140">
    <property type="entry name" value="beta_clamp"/>
    <property type="match status" value="1"/>
</dbReference>
<gene>
    <name evidence="14" type="ORF">DBW71_04960</name>
</gene>
<evidence type="ECO:0000256" key="1">
    <source>
        <dbReference type="ARBA" id="ARBA00004496"/>
    </source>
</evidence>
<dbReference type="EMBL" id="QOQD01000012">
    <property type="protein sequence ID" value="RCL72567.1"/>
    <property type="molecule type" value="Genomic_DNA"/>
</dbReference>
<comment type="caution">
    <text evidence="14">The sequence shown here is derived from an EMBL/GenBank/DDBJ whole genome shotgun (WGS) entry which is preliminary data.</text>
</comment>
<comment type="subunit">
    <text evidence="10">Forms a ring-shaped head-to-tail homodimer around DNA.</text>
</comment>
<proteinExistence type="inferred from homology"/>
<comment type="similarity">
    <text evidence="2 10">Belongs to the beta sliding clamp family.</text>
</comment>
<evidence type="ECO:0000259" key="13">
    <source>
        <dbReference type="Pfam" id="PF02768"/>
    </source>
</evidence>
<dbReference type="Gene3D" id="3.70.10.10">
    <property type="match status" value="1"/>
</dbReference>
<dbReference type="InterPro" id="IPR022634">
    <property type="entry name" value="DNA_polIII_beta_N"/>
</dbReference>
<sequence length="376" mass="41740">MQAILEKNQLLKALNHVQNVVEKRNTIPILANILIVAEGVGLKLISTDLDIEVIEEIEAKIEEGGSLTAPAHLLYDIIRKLPDSSKILISKQEDQDHLTISSGKSNFKLQTLPRSDFPEISNDQYTHTFTIVSGELNRLIEKTRFAISNEETRYYLNGIYLHESEAIDKSSPLPTLRTVSTDGHRLAQAELPLPDGSGGMPGVIIPRKAISEILKLTQELDGDIEVRVSESKLKFIFNNVEITTKVIDGTFPDYNRVIPFKNEKPMIVDTDLLTNAVDRVATLSSERGRAVKLSLSKNNLTLSVTSPEAGTAIEEISVSFNDEDFEIGFNSKYLLDISSQLSGKSVKFLFSEPSSPCLILDPDDEATLYVLMPMRV</sequence>
<comment type="function">
    <text evidence="10">Confers DNA tethering and processivity to DNA polymerases and other proteins. Acts as a clamp, forming a ring around DNA (a reaction catalyzed by the clamp-loading complex) which diffuses in an ATP-independent manner freely and bidirectionally along dsDNA. Initially characterized for its ability to contact the catalytic subunit of DNA polymerase III (Pol III), a complex, multichain enzyme responsible for most of the replicative synthesis in bacteria; Pol III exhibits 3'-5' exonuclease proofreading activity. The beta chain is required for initiation of replication as well as for processivity of DNA replication.</text>
</comment>
<dbReference type="GO" id="GO:0005737">
    <property type="term" value="C:cytoplasm"/>
    <property type="evidence" value="ECO:0007669"/>
    <property type="project" value="UniProtKB-SubCell"/>
</dbReference>
<dbReference type="GO" id="GO:0003677">
    <property type="term" value="F:DNA binding"/>
    <property type="evidence" value="ECO:0007669"/>
    <property type="project" value="UniProtKB-UniRule"/>
</dbReference>
<keyword evidence="7 10" id="KW-0235">DNA replication</keyword>
<dbReference type="SUPFAM" id="SSF55979">
    <property type="entry name" value="DNA clamp"/>
    <property type="match status" value="3"/>
</dbReference>
<dbReference type="InterPro" id="IPR001001">
    <property type="entry name" value="DNA_polIII_beta"/>
</dbReference>
<keyword evidence="5 10" id="KW-0808">Transferase</keyword>
<evidence type="ECO:0000256" key="10">
    <source>
        <dbReference type="PIRNR" id="PIRNR000804"/>
    </source>
</evidence>
<dbReference type="Pfam" id="PF00712">
    <property type="entry name" value="DNA_pol3_beta"/>
    <property type="match status" value="1"/>
</dbReference>
<dbReference type="InterPro" id="IPR022635">
    <property type="entry name" value="DNA_polIII_beta_C"/>
</dbReference>
<name>A0A368DL48_9PROT</name>
<evidence type="ECO:0000256" key="4">
    <source>
        <dbReference type="ARBA" id="ARBA00022490"/>
    </source>
</evidence>
<dbReference type="InterPro" id="IPR046938">
    <property type="entry name" value="DNA_clamp_sf"/>
</dbReference>
<dbReference type="Pfam" id="PF02767">
    <property type="entry name" value="DNA_pol3_beta_2"/>
    <property type="match status" value="1"/>
</dbReference>